<feature type="compositionally biased region" description="Pro residues" evidence="8">
    <location>
        <begin position="282"/>
        <end position="294"/>
    </location>
</feature>
<dbReference type="RefSeq" id="WP_095265990.1">
    <property type="nucleotide sequence ID" value="NZ_NPBY01000045.1"/>
</dbReference>
<dbReference type="GO" id="GO:0005524">
    <property type="term" value="F:ATP binding"/>
    <property type="evidence" value="ECO:0007669"/>
    <property type="project" value="UniProtKB-KW"/>
</dbReference>
<feature type="domain" description="ABC transporter" evidence="9">
    <location>
        <begin position="329"/>
        <end position="556"/>
    </location>
</feature>
<organism evidence="10 11">
    <name type="scientific">Paenibacillus campinasensis</name>
    <dbReference type="NCBI Taxonomy" id="66347"/>
    <lineage>
        <taxon>Bacteria</taxon>
        <taxon>Bacillati</taxon>
        <taxon>Bacillota</taxon>
        <taxon>Bacilli</taxon>
        <taxon>Bacillales</taxon>
        <taxon>Paenibacillaceae</taxon>
        <taxon>Paenibacillus</taxon>
    </lineage>
</organism>
<evidence type="ECO:0000256" key="7">
    <source>
        <dbReference type="ARBA" id="ARBA00023136"/>
    </source>
</evidence>
<dbReference type="GO" id="GO:0042626">
    <property type="term" value="F:ATPase-coupled transmembrane transporter activity"/>
    <property type="evidence" value="ECO:0007669"/>
    <property type="project" value="TreeGrafter"/>
</dbReference>
<reference evidence="10 11" key="1">
    <citation type="submission" date="2017-07" db="EMBL/GenBank/DDBJ databases">
        <title>Isolation and whole genome analysis of endospore-forming bacteria from heroin.</title>
        <authorList>
            <person name="Kalinowski J."/>
            <person name="Ahrens B."/>
            <person name="Al-Dilaimi A."/>
            <person name="Winkler A."/>
            <person name="Wibberg D."/>
            <person name="Schleenbecker U."/>
            <person name="Ruckert C."/>
            <person name="Wolfel R."/>
            <person name="Grass G."/>
        </authorList>
    </citation>
    <scope>NUCLEOTIDE SEQUENCE [LARGE SCALE GENOMIC DNA]</scope>
    <source>
        <strain evidence="10 11">7537-G1</strain>
    </source>
</reference>
<dbReference type="Gene3D" id="3.40.50.300">
    <property type="entry name" value="P-loop containing nucleotide triphosphate hydrolases"/>
    <property type="match status" value="2"/>
</dbReference>
<dbReference type="Proteomes" id="UP000215596">
    <property type="component" value="Unassembled WGS sequence"/>
</dbReference>
<dbReference type="AlphaFoldDB" id="A0A268EQV2"/>
<feature type="compositionally biased region" description="Low complexity" evidence="8">
    <location>
        <begin position="295"/>
        <end position="319"/>
    </location>
</feature>
<sequence length="556" mass="58254">MKGTEVICTELGFTYDGEERPALEGVTMAIRSGEWVAIVGPSGSGKSTLCQLLNGLLPRSGGGVRAGQVQLDGIDPKDAPLSAVTEAAGVLFQDPDAQLVQGIVEDEVAFGPENMRVPPEQIERRVQEALQAVRLLDRRADPVRSLSGGQRQRTAIAAVLALKPRLLVFDDACASLDAAAQADFLQLCRMLQAEGRTLITASGRFDDVARAAQRVIVLDGGRAVLDAPPEELLRRCGEQLAQLGVLPRAAGSRGAGPAGGPMAAPPAAGARAAALEAAAPPAAAPPAAAPPAAAPPLASGAGALHAPATSAKSGPGAASPAAGASSALLDIRELSFSYPGGRRALDCVNARLYPGEWVLLTGENGSGKTTLSRLIMGLLPARSGSLYWQGADMAALPVYRRAEHIGYVFQQPEHTFTAWTVWDELVYALHAGAHSRDRTGFAGDQLERASFLLEAAGLVGREQISPYLLSQSEKRLLSLISQLVIPKPLYILDEPTSGMDYAAVDRVNHLCRFVIGEGAAVLMITHDPGWVQEASARILHLEDGKVKTPHPAGQTV</sequence>
<dbReference type="SMART" id="SM00382">
    <property type="entry name" value="AAA"/>
    <property type="match status" value="2"/>
</dbReference>
<dbReference type="CDD" id="cd03225">
    <property type="entry name" value="ABC_cobalt_CbiO_domain1"/>
    <property type="match status" value="2"/>
</dbReference>
<dbReference type="EMBL" id="NPBY01000045">
    <property type="protein sequence ID" value="PAD75500.1"/>
    <property type="molecule type" value="Genomic_DNA"/>
</dbReference>
<comment type="similarity">
    <text evidence="1">Belongs to the ABC transporter superfamily.</text>
</comment>
<dbReference type="PANTHER" id="PTHR43553">
    <property type="entry name" value="HEAVY METAL TRANSPORTER"/>
    <property type="match status" value="1"/>
</dbReference>
<evidence type="ECO:0000313" key="11">
    <source>
        <dbReference type="Proteomes" id="UP000215596"/>
    </source>
</evidence>
<evidence type="ECO:0000256" key="4">
    <source>
        <dbReference type="ARBA" id="ARBA00022741"/>
    </source>
</evidence>
<keyword evidence="7" id="KW-0472">Membrane</keyword>
<dbReference type="InterPro" id="IPR015856">
    <property type="entry name" value="ABC_transpr_CbiO/EcfA_su"/>
</dbReference>
<dbReference type="InterPro" id="IPR003593">
    <property type="entry name" value="AAA+_ATPase"/>
</dbReference>
<comment type="caution">
    <text evidence="10">The sequence shown here is derived from an EMBL/GenBank/DDBJ whole genome shotgun (WGS) entry which is preliminary data.</text>
</comment>
<keyword evidence="5" id="KW-0067">ATP-binding</keyword>
<evidence type="ECO:0000256" key="5">
    <source>
        <dbReference type="ARBA" id="ARBA00022840"/>
    </source>
</evidence>
<proteinExistence type="inferred from homology"/>
<dbReference type="InterPro" id="IPR003439">
    <property type="entry name" value="ABC_transporter-like_ATP-bd"/>
</dbReference>
<dbReference type="GO" id="GO:0043190">
    <property type="term" value="C:ATP-binding cassette (ABC) transporter complex"/>
    <property type="evidence" value="ECO:0007669"/>
    <property type="project" value="TreeGrafter"/>
</dbReference>
<dbReference type="InterPro" id="IPR050095">
    <property type="entry name" value="ECF_ABC_transporter_ATP-bd"/>
</dbReference>
<protein>
    <submittedName>
        <fullName evidence="10">ABC transporter</fullName>
    </submittedName>
</protein>
<dbReference type="SUPFAM" id="SSF52540">
    <property type="entry name" value="P-loop containing nucleoside triphosphate hydrolases"/>
    <property type="match status" value="2"/>
</dbReference>
<dbReference type="PROSITE" id="PS50893">
    <property type="entry name" value="ABC_TRANSPORTER_2"/>
    <property type="match status" value="2"/>
</dbReference>
<dbReference type="PANTHER" id="PTHR43553:SF24">
    <property type="entry name" value="ENERGY-COUPLING FACTOR TRANSPORTER ATP-BINDING PROTEIN ECFA1"/>
    <property type="match status" value="1"/>
</dbReference>
<keyword evidence="2" id="KW-0813">Transport</keyword>
<keyword evidence="3" id="KW-1003">Cell membrane</keyword>
<evidence type="ECO:0000313" key="10">
    <source>
        <dbReference type="EMBL" id="PAD75500.1"/>
    </source>
</evidence>
<dbReference type="OrthoDB" id="501320at2"/>
<dbReference type="InterPro" id="IPR027417">
    <property type="entry name" value="P-loop_NTPase"/>
</dbReference>
<evidence type="ECO:0000256" key="6">
    <source>
        <dbReference type="ARBA" id="ARBA00022967"/>
    </source>
</evidence>
<keyword evidence="6" id="KW-1278">Translocase</keyword>
<evidence type="ECO:0000256" key="3">
    <source>
        <dbReference type="ARBA" id="ARBA00022475"/>
    </source>
</evidence>
<evidence type="ECO:0000256" key="1">
    <source>
        <dbReference type="ARBA" id="ARBA00005417"/>
    </source>
</evidence>
<name>A0A268EQV2_9BACL</name>
<feature type="domain" description="ABC transporter" evidence="9">
    <location>
        <begin position="6"/>
        <end position="245"/>
    </location>
</feature>
<gene>
    <name evidence="10" type="ORF">CHH67_14925</name>
</gene>
<evidence type="ECO:0000256" key="8">
    <source>
        <dbReference type="SAM" id="MobiDB-lite"/>
    </source>
</evidence>
<evidence type="ECO:0000256" key="2">
    <source>
        <dbReference type="ARBA" id="ARBA00022448"/>
    </source>
</evidence>
<dbReference type="GO" id="GO:0016887">
    <property type="term" value="F:ATP hydrolysis activity"/>
    <property type="evidence" value="ECO:0007669"/>
    <property type="project" value="InterPro"/>
</dbReference>
<accession>A0A268EQV2</accession>
<keyword evidence="4" id="KW-0547">Nucleotide-binding</keyword>
<dbReference type="Pfam" id="PF00005">
    <property type="entry name" value="ABC_tran"/>
    <property type="match status" value="2"/>
</dbReference>
<evidence type="ECO:0000259" key="9">
    <source>
        <dbReference type="PROSITE" id="PS50893"/>
    </source>
</evidence>
<feature type="region of interest" description="Disordered" evidence="8">
    <location>
        <begin position="282"/>
        <end position="319"/>
    </location>
</feature>